<dbReference type="InterPro" id="IPR006566">
    <property type="entry name" value="FBD"/>
</dbReference>
<sequence>MSILSNRWRHIWKSLPVLSFKNNLIEINGFRHFVTAALMLHDHTDIRTLSFLWIDPLNTDIDIGDVLNTWVLYAVKRKVKELVFSVIVDKPQSFEFPECVYNCEWLTDLHLYLGSMYHSTLRLPESIHLPNLKSVNDVASSVLLFAPNLEVFDIICHPLQFCRVIRSKSLVKAGVKIIVQEKRNNPYTYSELPSESKDVYAKAMMLMLEKFHNVKDLTLSSRFIQDCFAEQSADLYWDEINFPPENIEDYWKPGLTSPCEPSHLKVVELVDVYGSVNELRFIEIFLKYAVKLEKVVLYWNRDGSANLMERIMKFEEKLRSFPRASSRVSTFFY</sequence>
<accession>A0A4Y7JLK9</accession>
<dbReference type="InterPro" id="IPR050232">
    <property type="entry name" value="FBL13/AtMIF1-like"/>
</dbReference>
<keyword evidence="3" id="KW-1185">Reference proteome</keyword>
<dbReference type="AlphaFoldDB" id="A0A4Y7JLK9"/>
<dbReference type="SMART" id="SM00579">
    <property type="entry name" value="FBD"/>
    <property type="match status" value="1"/>
</dbReference>
<name>A0A4Y7JLK9_PAPSO</name>
<dbReference type="Proteomes" id="UP000316621">
    <property type="component" value="Chromosome 5"/>
</dbReference>
<evidence type="ECO:0000259" key="1">
    <source>
        <dbReference type="SMART" id="SM00579"/>
    </source>
</evidence>
<dbReference type="PANTHER" id="PTHR31900">
    <property type="entry name" value="F-BOX/RNI SUPERFAMILY PROTEIN-RELATED"/>
    <property type="match status" value="1"/>
</dbReference>
<evidence type="ECO:0000313" key="2">
    <source>
        <dbReference type="EMBL" id="RZC61456.1"/>
    </source>
</evidence>
<evidence type="ECO:0000313" key="3">
    <source>
        <dbReference type="Proteomes" id="UP000316621"/>
    </source>
</evidence>
<organism evidence="2 3">
    <name type="scientific">Papaver somniferum</name>
    <name type="common">Opium poppy</name>
    <dbReference type="NCBI Taxonomy" id="3469"/>
    <lineage>
        <taxon>Eukaryota</taxon>
        <taxon>Viridiplantae</taxon>
        <taxon>Streptophyta</taxon>
        <taxon>Embryophyta</taxon>
        <taxon>Tracheophyta</taxon>
        <taxon>Spermatophyta</taxon>
        <taxon>Magnoliopsida</taxon>
        <taxon>Ranunculales</taxon>
        <taxon>Papaveraceae</taxon>
        <taxon>Papaveroideae</taxon>
        <taxon>Papaver</taxon>
    </lineage>
</organism>
<gene>
    <name evidence="2" type="ORF">C5167_023215</name>
</gene>
<protein>
    <recommendedName>
        <fullName evidence="1">FBD domain-containing protein</fullName>
    </recommendedName>
</protein>
<feature type="domain" description="FBD" evidence="1">
    <location>
        <begin position="258"/>
        <end position="333"/>
    </location>
</feature>
<proteinExistence type="predicted"/>
<dbReference type="Gramene" id="RZC61456">
    <property type="protein sequence ID" value="RZC61456"/>
    <property type="gene ID" value="C5167_023215"/>
</dbReference>
<dbReference type="PANTHER" id="PTHR31900:SF30">
    <property type="entry name" value="SUPERFAMILY PROTEIN, PUTATIVE-RELATED"/>
    <property type="match status" value="1"/>
</dbReference>
<dbReference type="EMBL" id="CM010719">
    <property type="protein sequence ID" value="RZC61456.1"/>
    <property type="molecule type" value="Genomic_DNA"/>
</dbReference>
<reference evidence="2 3" key="1">
    <citation type="journal article" date="2018" name="Science">
        <title>The opium poppy genome and morphinan production.</title>
        <authorList>
            <person name="Guo L."/>
            <person name="Winzer T."/>
            <person name="Yang X."/>
            <person name="Li Y."/>
            <person name="Ning Z."/>
            <person name="He Z."/>
            <person name="Teodor R."/>
            <person name="Lu Y."/>
            <person name="Bowser T.A."/>
            <person name="Graham I.A."/>
            <person name="Ye K."/>
        </authorList>
    </citation>
    <scope>NUCLEOTIDE SEQUENCE [LARGE SCALE GENOMIC DNA]</scope>
    <source>
        <strain evidence="3">cv. HN1</strain>
        <tissue evidence="2">Leaves</tissue>
    </source>
</reference>